<dbReference type="AlphaFoldDB" id="A0A3N4I4L7"/>
<dbReference type="Proteomes" id="UP000275078">
    <property type="component" value="Unassembled WGS sequence"/>
</dbReference>
<organism evidence="1 2">
    <name type="scientific">Ascobolus immersus RN42</name>
    <dbReference type="NCBI Taxonomy" id="1160509"/>
    <lineage>
        <taxon>Eukaryota</taxon>
        <taxon>Fungi</taxon>
        <taxon>Dikarya</taxon>
        <taxon>Ascomycota</taxon>
        <taxon>Pezizomycotina</taxon>
        <taxon>Pezizomycetes</taxon>
        <taxon>Pezizales</taxon>
        <taxon>Ascobolaceae</taxon>
        <taxon>Ascobolus</taxon>
    </lineage>
</organism>
<accession>A0A3N4I4L7</accession>
<reference evidence="1 2" key="1">
    <citation type="journal article" date="2018" name="Nat. Ecol. Evol.">
        <title>Pezizomycetes genomes reveal the molecular basis of ectomycorrhizal truffle lifestyle.</title>
        <authorList>
            <person name="Murat C."/>
            <person name="Payen T."/>
            <person name="Noel B."/>
            <person name="Kuo A."/>
            <person name="Morin E."/>
            <person name="Chen J."/>
            <person name="Kohler A."/>
            <person name="Krizsan K."/>
            <person name="Balestrini R."/>
            <person name="Da Silva C."/>
            <person name="Montanini B."/>
            <person name="Hainaut M."/>
            <person name="Levati E."/>
            <person name="Barry K.W."/>
            <person name="Belfiori B."/>
            <person name="Cichocki N."/>
            <person name="Clum A."/>
            <person name="Dockter R.B."/>
            <person name="Fauchery L."/>
            <person name="Guy J."/>
            <person name="Iotti M."/>
            <person name="Le Tacon F."/>
            <person name="Lindquist E.A."/>
            <person name="Lipzen A."/>
            <person name="Malagnac F."/>
            <person name="Mello A."/>
            <person name="Molinier V."/>
            <person name="Miyauchi S."/>
            <person name="Poulain J."/>
            <person name="Riccioni C."/>
            <person name="Rubini A."/>
            <person name="Sitrit Y."/>
            <person name="Splivallo R."/>
            <person name="Traeger S."/>
            <person name="Wang M."/>
            <person name="Zifcakova L."/>
            <person name="Wipf D."/>
            <person name="Zambonelli A."/>
            <person name="Paolocci F."/>
            <person name="Nowrousian M."/>
            <person name="Ottonello S."/>
            <person name="Baldrian P."/>
            <person name="Spatafora J.W."/>
            <person name="Henrissat B."/>
            <person name="Nagy L.G."/>
            <person name="Aury J.M."/>
            <person name="Wincker P."/>
            <person name="Grigoriev I.V."/>
            <person name="Bonfante P."/>
            <person name="Martin F.M."/>
        </authorList>
    </citation>
    <scope>NUCLEOTIDE SEQUENCE [LARGE SCALE GENOMIC DNA]</scope>
    <source>
        <strain evidence="1 2">RN42</strain>
    </source>
</reference>
<protein>
    <submittedName>
        <fullName evidence="1">Uncharacterized protein</fullName>
    </submittedName>
</protein>
<evidence type="ECO:0000313" key="2">
    <source>
        <dbReference type="Proteomes" id="UP000275078"/>
    </source>
</evidence>
<evidence type="ECO:0000313" key="1">
    <source>
        <dbReference type="EMBL" id="RPA79638.1"/>
    </source>
</evidence>
<keyword evidence="2" id="KW-1185">Reference proteome</keyword>
<sequence length="207" mass="22699">MDIRLRTLARYGGRKVMDFKATGGMLMGQDVDGPGGKPDGWDKALGVGPTYGSYPWFDRKKLAIRNCDLTSKAAISTTSRAPNDILPATSAPFYRLFECSGFRRNPRTGGASSNVGRYLSDKAPDEQASRIYRERYRSTPNPPPVFAPFGLCEIALRTRRASFISAQRAVVEDIGGVGSGRGGLPKLHGGAAPREVIPRSWREWRYG</sequence>
<proteinExistence type="predicted"/>
<name>A0A3N4I4L7_ASCIM</name>
<dbReference type="EMBL" id="ML119696">
    <property type="protein sequence ID" value="RPA79638.1"/>
    <property type="molecule type" value="Genomic_DNA"/>
</dbReference>
<gene>
    <name evidence="1" type="ORF">BJ508DRAFT_328071</name>
</gene>